<dbReference type="KEGG" id="pti:PHATR_46717"/>
<dbReference type="EMBL" id="CP001141">
    <property type="protein sequence ID" value="ACI65143.1"/>
    <property type="molecule type" value="Genomic_DNA"/>
</dbReference>
<dbReference type="OrthoDB" id="52614at2759"/>
<feature type="compositionally biased region" description="Polar residues" evidence="1">
    <location>
        <begin position="312"/>
        <end position="322"/>
    </location>
</feature>
<dbReference type="PaxDb" id="2850-Phatr46717"/>
<dbReference type="RefSeq" id="XP_002185673.1">
    <property type="nucleotide sequence ID" value="XM_002185637.1"/>
</dbReference>
<dbReference type="GeneID" id="7204625"/>
<feature type="transmembrane region" description="Helical" evidence="2">
    <location>
        <begin position="83"/>
        <end position="107"/>
    </location>
</feature>
<evidence type="ECO:0000256" key="2">
    <source>
        <dbReference type="SAM" id="Phobius"/>
    </source>
</evidence>
<feature type="compositionally biased region" description="Polar residues" evidence="1">
    <location>
        <begin position="280"/>
        <end position="293"/>
    </location>
</feature>
<feature type="compositionally biased region" description="Polar residues" evidence="1">
    <location>
        <begin position="248"/>
        <end position="264"/>
    </location>
</feature>
<name>B5Y3K2_PHATC</name>
<evidence type="ECO:0000256" key="1">
    <source>
        <dbReference type="SAM" id="MobiDB-lite"/>
    </source>
</evidence>
<evidence type="ECO:0000313" key="4">
    <source>
        <dbReference type="Proteomes" id="UP000000759"/>
    </source>
</evidence>
<dbReference type="InParanoid" id="B5Y3K2"/>
<sequence>MGILLAFGGVVMNMYVVLSCFFQRIALINPVTGEPIPGSERGYGFLGREVDYGLQPDYQQCIYYPAEEEAEIFDSWVKAGKAFAYMSGILGLVCFCVLLLSCCVAFSPSMYERWLFWFYIFASLCIAFSFLMFGSEFCSENNCKIAQGGGWAISTFFFWLCCANTVKSMAQARPPRSRNNDNDDDDDANSLWYDHEEDKYRKRPGEYYDDDGGDENGDEDSWESYYEEDEEEENVTTRRKANTRDDQSPASQLQSQIPTPQSNVDLLDDDFHPDSHATDHNSYTGSAHLNNDGASLDQGSYPGGPYKDGESTARNSLYNGGNSVVDAVSIGPNSDNGGSIRDASSVREGNYHGANSTDRHSVHGSAEDFNVPVDVDHNDVHGQNDSRVPVVHAENGYFDDSFGNVNAIDSNRPIPRVGDVDGPTIT</sequence>
<reference evidence="3 4" key="1">
    <citation type="journal article" date="2008" name="Nature">
        <title>The Phaeodactylum genome reveals the evolutionary history of diatom genomes.</title>
        <authorList>
            <person name="Bowler C."/>
            <person name="Allen A.E."/>
            <person name="Badger J.H."/>
            <person name="Grimwood J."/>
            <person name="Jabbari K."/>
            <person name="Kuo A."/>
            <person name="Maheswari U."/>
            <person name="Martens C."/>
            <person name="Maumus F."/>
            <person name="Otillar R.P."/>
            <person name="Rayko E."/>
            <person name="Salamov A."/>
            <person name="Vandepoele K."/>
            <person name="Beszteri B."/>
            <person name="Gruber A."/>
            <person name="Heijde M."/>
            <person name="Katinka M."/>
            <person name="Mock T."/>
            <person name="Valentin K."/>
            <person name="Verret F."/>
            <person name="Berges J.A."/>
            <person name="Brownlee C."/>
            <person name="Cadoret J.P."/>
            <person name="Chiovitti A."/>
            <person name="Choi C.J."/>
            <person name="Coesel S."/>
            <person name="De Martino A."/>
            <person name="Detter J.C."/>
            <person name="Durkin C."/>
            <person name="Falciatore A."/>
            <person name="Fournet J."/>
            <person name="Haruta M."/>
            <person name="Huysman M.J."/>
            <person name="Jenkins B.D."/>
            <person name="Jiroutova K."/>
            <person name="Jorgensen R.E."/>
            <person name="Joubert Y."/>
            <person name="Kaplan A."/>
            <person name="Kroger N."/>
            <person name="Kroth P.G."/>
            <person name="La Roche J."/>
            <person name="Lindquist E."/>
            <person name="Lommer M."/>
            <person name="Martin-Jezequel V."/>
            <person name="Lopez P.J."/>
            <person name="Lucas S."/>
            <person name="Mangogna M."/>
            <person name="McGinnis K."/>
            <person name="Medlin L.K."/>
            <person name="Montsant A."/>
            <person name="Oudot-Le Secq M.P."/>
            <person name="Napoli C."/>
            <person name="Obornik M."/>
            <person name="Parker M.S."/>
            <person name="Petit J.L."/>
            <person name="Porcel B.M."/>
            <person name="Poulsen N."/>
            <person name="Robison M."/>
            <person name="Rychlewski L."/>
            <person name="Rynearson T.A."/>
            <person name="Schmutz J."/>
            <person name="Shapiro H."/>
            <person name="Siaut M."/>
            <person name="Stanley M."/>
            <person name="Sussman M.R."/>
            <person name="Taylor A.R."/>
            <person name="Vardi A."/>
            <person name="von Dassow P."/>
            <person name="Vyverman W."/>
            <person name="Willis A."/>
            <person name="Wyrwicz L.S."/>
            <person name="Rokhsar D.S."/>
            <person name="Weissenbach J."/>
            <person name="Armbrust E.V."/>
            <person name="Green B.R."/>
            <person name="Van de Peer Y."/>
            <person name="Grigoriev I.V."/>
        </authorList>
    </citation>
    <scope>NUCLEOTIDE SEQUENCE [LARGE SCALE GENOMIC DNA]</scope>
    <source>
        <strain evidence="3 4">CCAP 1055/1</strain>
    </source>
</reference>
<dbReference type="HOGENOM" id="CLU_644754_0_0_1"/>
<keyword evidence="2" id="KW-0472">Membrane</keyword>
<protein>
    <submittedName>
        <fullName evidence="3">Uncharacterized protein</fullName>
    </submittedName>
</protein>
<dbReference type="Proteomes" id="UP000000759">
    <property type="component" value="Chromosome 11"/>
</dbReference>
<proteinExistence type="predicted"/>
<feature type="compositionally biased region" description="Basic and acidic residues" evidence="1">
    <location>
        <begin position="193"/>
        <end position="206"/>
    </location>
</feature>
<feature type="transmembrane region" description="Helical" evidence="2">
    <location>
        <begin position="145"/>
        <end position="166"/>
    </location>
</feature>
<feature type="region of interest" description="Disordered" evidence="1">
    <location>
        <begin position="172"/>
        <end position="364"/>
    </location>
</feature>
<evidence type="ECO:0000313" key="3">
    <source>
        <dbReference type="EMBL" id="ACI65143.1"/>
    </source>
</evidence>
<feature type="transmembrane region" description="Helical" evidence="2">
    <location>
        <begin position="114"/>
        <end position="133"/>
    </location>
</feature>
<keyword evidence="4" id="KW-1185">Reference proteome</keyword>
<keyword evidence="2" id="KW-0812">Transmembrane</keyword>
<reference evidence="4" key="2">
    <citation type="submission" date="2008-08" db="EMBL/GenBank/DDBJ databases">
        <authorList>
            <consortium name="Diatom Consortium"/>
            <person name="Grigoriev I."/>
            <person name="Grimwood J."/>
            <person name="Kuo A."/>
            <person name="Otillar R.P."/>
            <person name="Salamov A."/>
            <person name="Detter J.C."/>
            <person name="Lindquist E."/>
            <person name="Shapiro H."/>
            <person name="Lucas S."/>
            <person name="Glavina del Rio T."/>
            <person name="Pitluck S."/>
            <person name="Rokhsar D."/>
            <person name="Bowler C."/>
        </authorList>
    </citation>
    <scope>GENOME REANNOTATION</scope>
    <source>
        <strain evidence="4">CCAP 1055/1</strain>
    </source>
</reference>
<feature type="compositionally biased region" description="Basic and acidic residues" evidence="1">
    <location>
        <begin position="269"/>
        <end position="279"/>
    </location>
</feature>
<dbReference type="AlphaFoldDB" id="B5Y3K2"/>
<gene>
    <name evidence="3" type="ORF">PHATR_46717</name>
</gene>
<organism evidence="3 4">
    <name type="scientific">Phaeodactylum tricornutum (strain CCAP 1055/1)</name>
    <dbReference type="NCBI Taxonomy" id="556484"/>
    <lineage>
        <taxon>Eukaryota</taxon>
        <taxon>Sar</taxon>
        <taxon>Stramenopiles</taxon>
        <taxon>Ochrophyta</taxon>
        <taxon>Bacillariophyta</taxon>
        <taxon>Bacillariophyceae</taxon>
        <taxon>Bacillariophycidae</taxon>
        <taxon>Naviculales</taxon>
        <taxon>Phaeodactylaceae</taxon>
        <taxon>Phaeodactylum</taxon>
    </lineage>
</organism>
<accession>B5Y3K2</accession>
<feature type="compositionally biased region" description="Acidic residues" evidence="1">
    <location>
        <begin position="207"/>
        <end position="234"/>
    </location>
</feature>
<keyword evidence="2" id="KW-1133">Transmembrane helix</keyword>